<accession>A0A7J6LEB4</accession>
<evidence type="ECO:0000313" key="5">
    <source>
        <dbReference type="EMBL" id="KAF4657577.1"/>
    </source>
</evidence>
<evidence type="ECO:0008006" key="7">
    <source>
        <dbReference type="Google" id="ProtNLM"/>
    </source>
</evidence>
<comment type="caution">
    <text evidence="5">The sequence shown here is derived from an EMBL/GenBank/DDBJ whole genome shotgun (WGS) entry which is preliminary data.</text>
</comment>
<dbReference type="Pfam" id="PF13181">
    <property type="entry name" value="TPR_8"/>
    <property type="match status" value="1"/>
</dbReference>
<feature type="region of interest" description="Disordered" evidence="4">
    <location>
        <begin position="823"/>
        <end position="842"/>
    </location>
</feature>
<reference evidence="5 6" key="1">
    <citation type="submission" date="2020-04" db="EMBL/GenBank/DDBJ databases">
        <title>Perkinsus chesapeaki whole genome sequence.</title>
        <authorList>
            <person name="Bogema D.R."/>
        </authorList>
    </citation>
    <scope>NUCLEOTIDE SEQUENCE [LARGE SCALE GENOMIC DNA]</scope>
    <source>
        <strain evidence="5">ATCC PRA-425</strain>
    </source>
</reference>
<proteinExistence type="predicted"/>
<feature type="region of interest" description="Disordered" evidence="4">
    <location>
        <begin position="874"/>
        <end position="897"/>
    </location>
</feature>
<feature type="compositionally biased region" description="Basic and acidic residues" evidence="4">
    <location>
        <begin position="444"/>
        <end position="463"/>
    </location>
</feature>
<dbReference type="PANTHER" id="PTHR44858">
    <property type="entry name" value="TETRATRICOPEPTIDE REPEAT PROTEIN 6"/>
    <property type="match status" value="1"/>
</dbReference>
<feature type="region of interest" description="Disordered" evidence="4">
    <location>
        <begin position="1250"/>
        <end position="1284"/>
    </location>
</feature>
<dbReference type="InterPro" id="IPR019734">
    <property type="entry name" value="TPR_rpt"/>
</dbReference>
<evidence type="ECO:0000313" key="6">
    <source>
        <dbReference type="Proteomes" id="UP000591131"/>
    </source>
</evidence>
<sequence length="1306" mass="146349">MSKSSLSSSPPTGALPGMASQGAHQSSAASKRAYKKALELAKGANTILKRSNSSADFEHCIGVLSEAIALCPDKAAFYSIRGKAFALSEMYQRALFDYSMAIRLEPHVAKHYGYRAVCFKKLERVSDCLKDLTQAVKYEKEGSQYIVEKAMVNFDIEDYVSACDDFTAAIGKGCSNLYNVYLHRGICHRQKKEVMEYYATSQKECIWLLLLPYKRIALVSPLQYISARLDDPPFLGLFEILGGDMLLKESIEDLKKAVELNAADGECHDQLGLSLLRDFEKSLEDLNESLELNPNDSNAHFNRGNTYSRLGEHGQALEDYRRAMTIDPKNAEYDHYEGLAHQKAGRIGEAIESFTRAFEKDPNYFAAELHLGLILEDSLARLMDDKLETVEDRRMLGQVYEARGLICADLLRYDEAIAYLNKAVETTGEHLQVIRAQLEERQSLEEERNCEGKDEKSEEKSEVAEEEMECDAVTPAHREDLELKEALKLAFAEHLHHRGAVKSKMRRYEEALEDFNESLKSLPLDSAAVLNQRALCWKYVGNLPEAIKDLTVAVDKSGGVVLEYLCNRAQCFLEFGIYGRADDDLSRAISLAKSSDRGNHLFYRRGVARFVQQRYNEAIQDLRLALVSDPPGEACMPDLYYHLGLSEANLGVNPQRAVQAFTEAIDRLPSSRQTKPHYLHEKAKALQACGEHEKALRAFSAVLDLQPLNARAMFRRAFSFKALKMFEEAAEDYEAARELEPDDVRFVIDYRKIAEVEAVTLGPAGHEDPIVYRDPQRPAVNGGEVDEGVEKFEKLVAGIDRQSVATVHYFNTSSNCMATVAGSKAARDRRRQSLRESLERANQLRESVEKKYGVRRRGDSHDVKLAIRGEGLVGGRVRSRTPPGRAAKSPRFQKETEIPAKEPAERFWSALRGSMIEHRVQHILPEEHAEQAFIDRSVSPAREVDGKNKVSEINKIAESVEVSENNTRSYVSSDVSSLIRQLRAADDRIEEPRAEHDEESMDGDDDILERWRARRKGLGIIFESVDTVADEDDEGGAELVLERIRKRLGGVEERTCSPLRASPSRFVRQLLRRHDRMQDSLMLTSSSSSTFTSSLPTRSSSDALSVMPEVSTAKPSPVVESVVPSVVDLLGSPPMEVLQPCRAHDRESAATGASISFDLTPREDRRNRGVRPESMDSLALSVDEEETAPPVTELIQFEDIPNNTEVSRTRDESVMAEVPGVEVVEIGVQVTPEMIDCATQADLEIRQPTGRRRSFSGPIFRTSPRSATSLAPRRPVEPPPVPSCEGEYIHAREEFRSLVAEFIDDI</sequence>
<dbReference type="SUPFAM" id="SSF48452">
    <property type="entry name" value="TPR-like"/>
    <property type="match status" value="3"/>
</dbReference>
<dbReference type="SMART" id="SM00028">
    <property type="entry name" value="TPR"/>
    <property type="match status" value="13"/>
</dbReference>
<dbReference type="Pfam" id="PF00515">
    <property type="entry name" value="TPR_1"/>
    <property type="match status" value="1"/>
</dbReference>
<feature type="repeat" description="TPR" evidence="3">
    <location>
        <begin position="75"/>
        <end position="108"/>
    </location>
</feature>
<dbReference type="InterPro" id="IPR011990">
    <property type="entry name" value="TPR-like_helical_dom_sf"/>
</dbReference>
<feature type="region of interest" description="Disordered" evidence="4">
    <location>
        <begin position="444"/>
        <end position="471"/>
    </location>
</feature>
<feature type="repeat" description="TPR" evidence="3">
    <location>
        <begin position="710"/>
        <end position="743"/>
    </location>
</feature>
<feature type="repeat" description="TPR" evidence="3">
    <location>
        <begin position="331"/>
        <end position="364"/>
    </location>
</feature>
<evidence type="ECO:0000256" key="1">
    <source>
        <dbReference type="ARBA" id="ARBA00022737"/>
    </source>
</evidence>
<keyword evidence="2 3" id="KW-0802">TPR repeat</keyword>
<dbReference type="PROSITE" id="PS50005">
    <property type="entry name" value="TPR"/>
    <property type="match status" value="5"/>
</dbReference>
<name>A0A7J6LEB4_PERCH</name>
<dbReference type="Gene3D" id="1.25.40.10">
    <property type="entry name" value="Tetratricopeptide repeat domain"/>
    <property type="match status" value="6"/>
</dbReference>
<dbReference type="EMBL" id="JAAPAO010000534">
    <property type="protein sequence ID" value="KAF4657577.1"/>
    <property type="molecule type" value="Genomic_DNA"/>
</dbReference>
<feature type="region of interest" description="Disordered" evidence="4">
    <location>
        <begin position="1"/>
        <end position="24"/>
    </location>
</feature>
<keyword evidence="6" id="KW-1185">Reference proteome</keyword>
<protein>
    <recommendedName>
        <fullName evidence="7">Tetratricopeptide repeat</fullName>
    </recommendedName>
</protein>
<dbReference type="PANTHER" id="PTHR44858:SF1">
    <property type="entry name" value="UDP-N-ACETYLGLUCOSAMINE--PEPTIDE N-ACETYLGLUCOSAMINYLTRANSFERASE SPINDLY-RELATED"/>
    <property type="match status" value="1"/>
</dbReference>
<evidence type="ECO:0000256" key="2">
    <source>
        <dbReference type="ARBA" id="ARBA00022803"/>
    </source>
</evidence>
<dbReference type="Proteomes" id="UP000591131">
    <property type="component" value="Unassembled WGS sequence"/>
</dbReference>
<feature type="repeat" description="TPR" evidence="3">
    <location>
        <begin position="492"/>
        <end position="525"/>
    </location>
</feature>
<feature type="repeat" description="TPR" evidence="3">
    <location>
        <begin position="297"/>
        <end position="330"/>
    </location>
</feature>
<dbReference type="OrthoDB" id="1926212at2759"/>
<dbReference type="PROSITE" id="PS50293">
    <property type="entry name" value="TPR_REGION"/>
    <property type="match status" value="1"/>
</dbReference>
<dbReference type="InterPro" id="IPR050498">
    <property type="entry name" value="Ycf3"/>
</dbReference>
<gene>
    <name evidence="5" type="ORF">FOL47_008384</name>
</gene>
<evidence type="ECO:0000256" key="3">
    <source>
        <dbReference type="PROSITE-ProRule" id="PRU00339"/>
    </source>
</evidence>
<dbReference type="Pfam" id="PF13432">
    <property type="entry name" value="TPR_16"/>
    <property type="match status" value="2"/>
</dbReference>
<organism evidence="5 6">
    <name type="scientific">Perkinsus chesapeaki</name>
    <name type="common">Clam parasite</name>
    <name type="synonym">Perkinsus andrewsi</name>
    <dbReference type="NCBI Taxonomy" id="330153"/>
    <lineage>
        <taxon>Eukaryota</taxon>
        <taxon>Sar</taxon>
        <taxon>Alveolata</taxon>
        <taxon>Perkinsozoa</taxon>
        <taxon>Perkinsea</taxon>
        <taxon>Perkinsida</taxon>
        <taxon>Perkinsidae</taxon>
        <taxon>Perkinsus</taxon>
    </lineage>
</organism>
<feature type="compositionally biased region" description="Basic and acidic residues" evidence="4">
    <location>
        <begin position="831"/>
        <end position="842"/>
    </location>
</feature>
<evidence type="ECO:0000256" key="4">
    <source>
        <dbReference type="SAM" id="MobiDB-lite"/>
    </source>
</evidence>
<keyword evidence="1" id="KW-0677">Repeat</keyword>